<comment type="similarity">
    <text evidence="2 3">Belongs to the pyridoxal phosphate-binding protein YggS/PROSC family.</text>
</comment>
<accession>A0ABY1RZH9</accession>
<dbReference type="HAMAP" id="MF_02087">
    <property type="entry name" value="PLP_homeostasis"/>
    <property type="match status" value="1"/>
</dbReference>
<evidence type="ECO:0000259" key="4">
    <source>
        <dbReference type="Pfam" id="PF01168"/>
    </source>
</evidence>
<comment type="function">
    <text evidence="2">Pyridoxal 5'-phosphate (PLP)-binding protein, which is involved in PLP homeostasis.</text>
</comment>
<name>A0ABY1RZH9_9GAMM</name>
<feature type="domain" description="Alanine racemase N-terminal" evidence="4">
    <location>
        <begin position="21"/>
        <end position="223"/>
    </location>
</feature>
<dbReference type="InterPro" id="IPR011078">
    <property type="entry name" value="PyrdxlP_homeostasis"/>
</dbReference>
<dbReference type="PROSITE" id="PS01211">
    <property type="entry name" value="UPF0001"/>
    <property type="match status" value="1"/>
</dbReference>
<evidence type="ECO:0000313" key="6">
    <source>
        <dbReference type="Proteomes" id="UP001159257"/>
    </source>
</evidence>
<organism evidence="5 6">
    <name type="scientific">Marinobacterium sediminicola</name>
    <dbReference type="NCBI Taxonomy" id="518898"/>
    <lineage>
        <taxon>Bacteria</taxon>
        <taxon>Pseudomonadati</taxon>
        <taxon>Pseudomonadota</taxon>
        <taxon>Gammaproteobacteria</taxon>
        <taxon>Oceanospirillales</taxon>
        <taxon>Oceanospirillaceae</taxon>
        <taxon>Marinobacterium</taxon>
    </lineage>
</organism>
<dbReference type="PANTHER" id="PTHR10146:SF14">
    <property type="entry name" value="PYRIDOXAL PHOSPHATE HOMEOSTASIS PROTEIN"/>
    <property type="match status" value="1"/>
</dbReference>
<dbReference type="Gene3D" id="3.20.20.10">
    <property type="entry name" value="Alanine racemase"/>
    <property type="match status" value="1"/>
</dbReference>
<evidence type="ECO:0000256" key="3">
    <source>
        <dbReference type="RuleBase" id="RU004514"/>
    </source>
</evidence>
<proteinExistence type="inferred from homology"/>
<dbReference type="InterPro" id="IPR029066">
    <property type="entry name" value="PLP-binding_barrel"/>
</dbReference>
<evidence type="ECO:0000256" key="1">
    <source>
        <dbReference type="ARBA" id="ARBA00022898"/>
    </source>
</evidence>
<dbReference type="Proteomes" id="UP001159257">
    <property type="component" value="Unassembled WGS sequence"/>
</dbReference>
<dbReference type="NCBIfam" id="TIGR00044">
    <property type="entry name" value="YggS family pyridoxal phosphate-dependent enzyme"/>
    <property type="match status" value="1"/>
</dbReference>
<dbReference type="CDD" id="cd06824">
    <property type="entry name" value="PLPDE_III_Yggs_like"/>
    <property type="match status" value="1"/>
</dbReference>
<evidence type="ECO:0000256" key="2">
    <source>
        <dbReference type="HAMAP-Rule" id="MF_02087"/>
    </source>
</evidence>
<dbReference type="SUPFAM" id="SSF51419">
    <property type="entry name" value="PLP-binding barrel"/>
    <property type="match status" value="1"/>
</dbReference>
<dbReference type="Pfam" id="PF01168">
    <property type="entry name" value="Ala_racemase_N"/>
    <property type="match status" value="1"/>
</dbReference>
<dbReference type="RefSeq" id="WP_239040665.1">
    <property type="nucleotide sequence ID" value="NZ_BAAAEY010000005.1"/>
</dbReference>
<feature type="modified residue" description="N6-(pyridoxal phosphate)lysine" evidence="2">
    <location>
        <position position="34"/>
    </location>
</feature>
<dbReference type="EMBL" id="FXWV01000005">
    <property type="protein sequence ID" value="SMR73648.1"/>
    <property type="molecule type" value="Genomic_DNA"/>
</dbReference>
<reference evidence="5 6" key="1">
    <citation type="submission" date="2017-05" db="EMBL/GenBank/DDBJ databases">
        <authorList>
            <person name="Varghese N."/>
            <person name="Submissions S."/>
        </authorList>
    </citation>
    <scope>NUCLEOTIDE SEQUENCE [LARGE SCALE GENOMIC DNA]</scope>
    <source>
        <strain evidence="5 6">CGMCC 1.7287</strain>
    </source>
</reference>
<gene>
    <name evidence="5" type="ORF">SAMN04487964_105124</name>
</gene>
<keyword evidence="1 2" id="KW-0663">Pyridoxal phosphate</keyword>
<dbReference type="InterPro" id="IPR001608">
    <property type="entry name" value="Ala_racemase_N"/>
</dbReference>
<comment type="caution">
    <text evidence="5">The sequence shown here is derived from an EMBL/GenBank/DDBJ whole genome shotgun (WGS) entry which is preliminary data.</text>
</comment>
<protein>
    <recommendedName>
        <fullName evidence="2">Pyridoxal phosphate homeostasis protein</fullName>
        <shortName evidence="2">PLP homeostasis protein</shortName>
    </recommendedName>
</protein>
<dbReference type="PIRSF" id="PIRSF004848">
    <property type="entry name" value="YBL036c_PLPDEIII"/>
    <property type="match status" value="1"/>
</dbReference>
<sequence length="235" mass="25949">MLADKYDSVREQILSACRNSQRTPESVQLLAVSKTRGADEIRQLHACGQRAYGENYLQEALDKIEALQDLSLEWHFIGPIQSNKTRAIAERFDWVHSVDRLKVAKRLSEQRPDSLPPLNICLQVNISDEASKSGCTPEELPALARAVSALPNLRLRGLMAIPEPETDPALQRATFARVRELMASLQQDLPQLDTLSMGMSADLDAAIAEGSTIVRIGTALFGPRNYANTRATNNA</sequence>
<evidence type="ECO:0000313" key="5">
    <source>
        <dbReference type="EMBL" id="SMR73648.1"/>
    </source>
</evidence>
<keyword evidence="6" id="KW-1185">Reference proteome</keyword>
<dbReference type="PANTHER" id="PTHR10146">
    <property type="entry name" value="PROLINE SYNTHETASE CO-TRANSCRIBED BACTERIAL HOMOLOG PROTEIN"/>
    <property type="match status" value="1"/>
</dbReference>